<dbReference type="SUPFAM" id="SSF46894">
    <property type="entry name" value="C-terminal effector domain of the bipartite response regulators"/>
    <property type="match status" value="1"/>
</dbReference>
<dbReference type="InterPro" id="IPR016032">
    <property type="entry name" value="Sig_transdc_resp-reg_C-effctor"/>
</dbReference>
<evidence type="ECO:0000313" key="2">
    <source>
        <dbReference type="Proteomes" id="UP000590740"/>
    </source>
</evidence>
<protein>
    <submittedName>
        <fullName evidence="1">DNA-binding CsgD family transcriptional regulator</fullName>
    </submittedName>
</protein>
<dbReference type="InterPro" id="IPR036388">
    <property type="entry name" value="WH-like_DNA-bd_sf"/>
</dbReference>
<proteinExistence type="predicted"/>
<keyword evidence="2" id="KW-1185">Reference proteome</keyword>
<sequence length="49" mass="5503">MSNKPTLTPKEKEIQSLFVRGKSPETIAVRMGMKLSKVMMVIAMLPKLL</sequence>
<keyword evidence="1" id="KW-0238">DNA-binding</keyword>
<comment type="caution">
    <text evidence="1">The sequence shown here is derived from an EMBL/GenBank/DDBJ whole genome shotgun (WGS) entry which is preliminary data.</text>
</comment>
<evidence type="ECO:0000313" key="1">
    <source>
        <dbReference type="EMBL" id="MBB5034496.1"/>
    </source>
</evidence>
<dbReference type="Proteomes" id="UP000590740">
    <property type="component" value="Unassembled WGS sequence"/>
</dbReference>
<dbReference type="AlphaFoldDB" id="A0A7W7YE36"/>
<reference evidence="1 2" key="1">
    <citation type="submission" date="2020-08" db="EMBL/GenBank/DDBJ databases">
        <title>Genomic Encyclopedia of Type Strains, Phase IV (KMG-IV): sequencing the most valuable type-strain genomes for metagenomic binning, comparative biology and taxonomic classification.</title>
        <authorList>
            <person name="Goeker M."/>
        </authorList>
    </citation>
    <scope>NUCLEOTIDE SEQUENCE [LARGE SCALE GENOMIC DNA]</scope>
    <source>
        <strain evidence="1 2">DSM 12252</strain>
    </source>
</reference>
<gene>
    <name evidence="1" type="ORF">HNQ65_004101</name>
</gene>
<dbReference type="GO" id="GO:0003677">
    <property type="term" value="F:DNA binding"/>
    <property type="evidence" value="ECO:0007669"/>
    <property type="project" value="UniProtKB-KW"/>
</dbReference>
<dbReference type="EMBL" id="JACHIG010000010">
    <property type="protein sequence ID" value="MBB5034496.1"/>
    <property type="molecule type" value="Genomic_DNA"/>
</dbReference>
<name>A0A7W7YE36_9BACT</name>
<dbReference type="GO" id="GO:0006355">
    <property type="term" value="P:regulation of DNA-templated transcription"/>
    <property type="evidence" value="ECO:0007669"/>
    <property type="project" value="InterPro"/>
</dbReference>
<dbReference type="Gene3D" id="1.10.10.10">
    <property type="entry name" value="Winged helix-like DNA-binding domain superfamily/Winged helix DNA-binding domain"/>
    <property type="match status" value="1"/>
</dbReference>
<accession>A0A7W7YE36</accession>
<dbReference type="RefSeq" id="WP_184342367.1">
    <property type="nucleotide sequence ID" value="NZ_JACHIG010000010.1"/>
</dbReference>
<organism evidence="1 2">
    <name type="scientific">Prosthecobacter vanneervenii</name>
    <dbReference type="NCBI Taxonomy" id="48466"/>
    <lineage>
        <taxon>Bacteria</taxon>
        <taxon>Pseudomonadati</taxon>
        <taxon>Verrucomicrobiota</taxon>
        <taxon>Verrucomicrobiia</taxon>
        <taxon>Verrucomicrobiales</taxon>
        <taxon>Verrucomicrobiaceae</taxon>
        <taxon>Prosthecobacter</taxon>
    </lineage>
</organism>